<organism evidence="1 2">
    <name type="scientific">Arenibacter troitsensis</name>
    <dbReference type="NCBI Taxonomy" id="188872"/>
    <lineage>
        <taxon>Bacteria</taxon>
        <taxon>Pseudomonadati</taxon>
        <taxon>Bacteroidota</taxon>
        <taxon>Flavobacteriia</taxon>
        <taxon>Flavobacteriales</taxon>
        <taxon>Flavobacteriaceae</taxon>
        <taxon>Arenibacter</taxon>
    </lineage>
</organism>
<proteinExistence type="predicted"/>
<evidence type="ECO:0000313" key="2">
    <source>
        <dbReference type="Proteomes" id="UP000193420"/>
    </source>
</evidence>
<dbReference type="STRING" id="188872.SAMN03080602_03354"/>
<reference evidence="2" key="1">
    <citation type="submission" date="2017-04" db="EMBL/GenBank/DDBJ databases">
        <authorList>
            <person name="Varghese N."/>
            <person name="Submissions S."/>
        </authorList>
    </citation>
    <scope>NUCLEOTIDE SEQUENCE [LARGE SCALE GENOMIC DNA]</scope>
    <source>
        <strain evidence="2">DSM 19835</strain>
    </source>
</reference>
<name>A0A1X7KU62_9FLAO</name>
<protein>
    <submittedName>
        <fullName evidence="1">Uncharacterized protein</fullName>
    </submittedName>
</protein>
<evidence type="ECO:0000313" key="1">
    <source>
        <dbReference type="EMBL" id="SMG44775.1"/>
    </source>
</evidence>
<accession>A0A1X7KU62</accession>
<dbReference type="RefSeq" id="WP_085500075.1">
    <property type="nucleotide sequence ID" value="NZ_FXAO01000007.1"/>
</dbReference>
<dbReference type="Proteomes" id="UP000193420">
    <property type="component" value="Unassembled WGS sequence"/>
</dbReference>
<dbReference type="EMBL" id="FXAO01000007">
    <property type="protein sequence ID" value="SMG44775.1"/>
    <property type="molecule type" value="Genomic_DNA"/>
</dbReference>
<gene>
    <name evidence="1" type="ORF">SAMN03080602_03354</name>
</gene>
<dbReference type="AlphaFoldDB" id="A0A1X7KU62"/>
<keyword evidence="2" id="KW-1185">Reference proteome</keyword>
<sequence>MIKLFFNRKPGEYRRVFLFWILPESVNEHIIRIREKYMDYNFASKIQCIGIAIDIVFHNGYGADNNLGISPTGY</sequence>